<dbReference type="InterPro" id="IPR011009">
    <property type="entry name" value="Kinase-like_dom_sf"/>
</dbReference>
<dbReference type="Pfam" id="PF01636">
    <property type="entry name" value="APH"/>
    <property type="match status" value="1"/>
</dbReference>
<reference evidence="3" key="1">
    <citation type="submission" date="2021-03" db="EMBL/GenBank/DDBJ databases">
        <authorList>
            <person name="Kanchanasin P."/>
            <person name="Saeng-In P."/>
            <person name="Phongsopitanun W."/>
            <person name="Yuki M."/>
            <person name="Kudo T."/>
            <person name="Ohkuma M."/>
            <person name="Tanasupawat S."/>
        </authorList>
    </citation>
    <scope>NUCLEOTIDE SEQUENCE</scope>
    <source>
        <strain evidence="3">GKU 128</strain>
    </source>
</reference>
<sequence>MAASDRPTATGGEHGPGSDISVTTDFIRPRAGHGNVLVPTGSRRAAMAGISLLTRSRPAALAAQWLLYGAVAAAGPRIIPGPRTPWSPPGEPDRWRELAARLDPFDEMAVYERPQASREGVAAVLLRSGRPVGFLKLRADKGELDREARALEAFPGAMEAFPGGASPAFRVPRLLDRDTTAGWHWMVIEAMPPRPARPAPRPDVDAVVDGVQSCLAPVLPRPEGTPAHWLPMHGDLTPWNLRKCGPGLPWLIDWEDASWAPPGADHVYLAATRTAVFGTGPDTTRPAEAIDFWLRRVACRCDSDDDSALKGRLTAALKAMRGC</sequence>
<dbReference type="EMBL" id="JAGEOJ010000003">
    <property type="protein sequence ID" value="MBO2446990.1"/>
    <property type="molecule type" value="Genomic_DNA"/>
</dbReference>
<name>A0A939P7F8_9ACTN</name>
<organism evidence="3 4">
    <name type="scientific">Actinomadura barringtoniae</name>
    <dbReference type="NCBI Taxonomy" id="1427535"/>
    <lineage>
        <taxon>Bacteria</taxon>
        <taxon>Bacillati</taxon>
        <taxon>Actinomycetota</taxon>
        <taxon>Actinomycetes</taxon>
        <taxon>Streptosporangiales</taxon>
        <taxon>Thermomonosporaceae</taxon>
        <taxon>Actinomadura</taxon>
    </lineage>
</organism>
<keyword evidence="4" id="KW-1185">Reference proteome</keyword>
<dbReference type="InterPro" id="IPR002575">
    <property type="entry name" value="Aminoglycoside_PTrfase"/>
</dbReference>
<feature type="domain" description="Aminoglycoside phosphotransferase" evidence="2">
    <location>
        <begin position="211"/>
        <end position="275"/>
    </location>
</feature>
<evidence type="ECO:0000313" key="4">
    <source>
        <dbReference type="Proteomes" id="UP000669179"/>
    </source>
</evidence>
<dbReference type="Gene3D" id="3.90.1200.10">
    <property type="match status" value="1"/>
</dbReference>
<dbReference type="RefSeq" id="WP_208254598.1">
    <property type="nucleotide sequence ID" value="NZ_JAGEOJ010000003.1"/>
</dbReference>
<evidence type="ECO:0000256" key="1">
    <source>
        <dbReference type="SAM" id="MobiDB-lite"/>
    </source>
</evidence>
<dbReference type="AlphaFoldDB" id="A0A939P7F8"/>
<comment type="caution">
    <text evidence="3">The sequence shown here is derived from an EMBL/GenBank/DDBJ whole genome shotgun (WGS) entry which is preliminary data.</text>
</comment>
<dbReference type="SUPFAM" id="SSF56112">
    <property type="entry name" value="Protein kinase-like (PK-like)"/>
    <property type="match status" value="1"/>
</dbReference>
<gene>
    <name evidence="3" type="ORF">J4573_07805</name>
</gene>
<protein>
    <submittedName>
        <fullName evidence="3">Phosphotransferase</fullName>
    </submittedName>
</protein>
<dbReference type="Proteomes" id="UP000669179">
    <property type="component" value="Unassembled WGS sequence"/>
</dbReference>
<evidence type="ECO:0000259" key="2">
    <source>
        <dbReference type="Pfam" id="PF01636"/>
    </source>
</evidence>
<feature type="region of interest" description="Disordered" evidence="1">
    <location>
        <begin position="1"/>
        <end position="24"/>
    </location>
</feature>
<accession>A0A939P7F8</accession>
<evidence type="ECO:0000313" key="3">
    <source>
        <dbReference type="EMBL" id="MBO2446990.1"/>
    </source>
</evidence>
<proteinExistence type="predicted"/>